<sequence>MVEIRSVNPDANAKAPYITNEKKSEHKVNKVHKFRLKGIWRETQLAKPKMPQGKYVPPYDGPLKLVQKSLIIDPDILTRCDQLAFAHLRTTQDNKRAFKNFVDTRKMKNFTKNEEKILNSIYFLYRKNQTIKRQKQLKLEKRKLRRSKSSRKKVKEKEEDRILRITKLVSPKKEHPLDPIDRGIWRPLDQLTRYMELAEPVKRKDLPFKSAYEINPAALTYVATDTIVRLAQLPRRYESIEPPLEATRPVPRSALTYQMTPQMEKLYTVKVRKEGNTPISEDDVWKISPAALTYKATPRILQLAKHTERK</sequence>
<dbReference type="PANTHER" id="PTHR15901">
    <property type="entry name" value="TESTICULAR HAPLOID EXPRESSED GENE PROTEIN"/>
    <property type="match status" value="1"/>
</dbReference>
<dbReference type="Pfam" id="PF14912">
    <property type="entry name" value="THEG"/>
    <property type="match status" value="2"/>
</dbReference>
<dbReference type="EMBL" id="JARQZJ010000099">
    <property type="protein sequence ID" value="KAK9886343.1"/>
    <property type="molecule type" value="Genomic_DNA"/>
</dbReference>
<comment type="caution">
    <text evidence="2">The sequence shown here is derived from an EMBL/GenBank/DDBJ whole genome shotgun (WGS) entry which is preliminary data.</text>
</comment>
<evidence type="ECO:0000313" key="2">
    <source>
        <dbReference type="EMBL" id="KAK9886343.1"/>
    </source>
</evidence>
<protein>
    <recommendedName>
        <fullName evidence="4">Testicular haploid expressed protein</fullName>
    </recommendedName>
</protein>
<dbReference type="InterPro" id="IPR042401">
    <property type="entry name" value="SPMAP2-like"/>
</dbReference>
<name>A0AAW1UU25_9CUCU</name>
<keyword evidence="3" id="KW-1185">Reference proteome</keyword>
<evidence type="ECO:0000313" key="3">
    <source>
        <dbReference type="Proteomes" id="UP001431783"/>
    </source>
</evidence>
<organism evidence="2 3">
    <name type="scientific">Henosepilachna vigintioctopunctata</name>
    <dbReference type="NCBI Taxonomy" id="420089"/>
    <lineage>
        <taxon>Eukaryota</taxon>
        <taxon>Metazoa</taxon>
        <taxon>Ecdysozoa</taxon>
        <taxon>Arthropoda</taxon>
        <taxon>Hexapoda</taxon>
        <taxon>Insecta</taxon>
        <taxon>Pterygota</taxon>
        <taxon>Neoptera</taxon>
        <taxon>Endopterygota</taxon>
        <taxon>Coleoptera</taxon>
        <taxon>Polyphaga</taxon>
        <taxon>Cucujiformia</taxon>
        <taxon>Coccinelloidea</taxon>
        <taxon>Coccinellidae</taxon>
        <taxon>Epilachninae</taxon>
        <taxon>Epilachnini</taxon>
        <taxon>Henosepilachna</taxon>
    </lineage>
</organism>
<accession>A0AAW1UU25</accession>
<evidence type="ECO:0000256" key="1">
    <source>
        <dbReference type="ARBA" id="ARBA00022737"/>
    </source>
</evidence>
<dbReference type="PANTHER" id="PTHR15901:SF16">
    <property type="entry name" value="TESTICULAR HAPLOID EXPRESSED GENE PROTEIN"/>
    <property type="match status" value="1"/>
</dbReference>
<dbReference type="Proteomes" id="UP001431783">
    <property type="component" value="Unassembled WGS sequence"/>
</dbReference>
<evidence type="ECO:0008006" key="4">
    <source>
        <dbReference type="Google" id="ProtNLM"/>
    </source>
</evidence>
<keyword evidence="1" id="KW-0677">Repeat</keyword>
<reference evidence="2 3" key="1">
    <citation type="submission" date="2023-03" db="EMBL/GenBank/DDBJ databases">
        <title>Genome insight into feeding habits of ladybird beetles.</title>
        <authorList>
            <person name="Li H.-S."/>
            <person name="Huang Y.-H."/>
            <person name="Pang H."/>
        </authorList>
    </citation>
    <scope>NUCLEOTIDE SEQUENCE [LARGE SCALE GENOMIC DNA]</scope>
    <source>
        <strain evidence="2">SYSU_2023b</strain>
        <tissue evidence="2">Whole body</tissue>
    </source>
</reference>
<gene>
    <name evidence="2" type="ORF">WA026_015858</name>
</gene>
<dbReference type="AlphaFoldDB" id="A0AAW1UU25"/>
<proteinExistence type="predicted"/>
<dbReference type="InterPro" id="IPR006623">
    <property type="entry name" value="THEG"/>
</dbReference>